<dbReference type="PANTHER" id="PTHR46510:SF1">
    <property type="entry name" value="BROMODOMAIN ADJACENT TO ZINC FINGER DOMAIN PROTEIN 1A"/>
    <property type="match status" value="1"/>
</dbReference>
<dbReference type="InterPro" id="IPR047171">
    <property type="entry name" value="BAZ1A"/>
</dbReference>
<dbReference type="SMART" id="SM00249">
    <property type="entry name" value="PHD"/>
    <property type="match status" value="1"/>
</dbReference>
<evidence type="ECO:0000256" key="3">
    <source>
        <dbReference type="ARBA" id="ARBA00022833"/>
    </source>
</evidence>
<evidence type="ECO:0000259" key="7">
    <source>
        <dbReference type="PROSITE" id="PS51050"/>
    </source>
</evidence>
<feature type="region of interest" description="Disordered" evidence="5">
    <location>
        <begin position="542"/>
        <end position="580"/>
    </location>
</feature>
<dbReference type="InterPro" id="IPR019786">
    <property type="entry name" value="Zinc_finger_PHD-type_CS"/>
</dbReference>
<dbReference type="PROSITE" id="PS50016">
    <property type="entry name" value="ZF_PHD_2"/>
    <property type="match status" value="1"/>
</dbReference>
<protein>
    <submittedName>
        <fullName evidence="8">Uncharacterized protein</fullName>
    </submittedName>
</protein>
<dbReference type="PROSITE" id="PS01359">
    <property type="entry name" value="ZF_PHD_1"/>
    <property type="match status" value="1"/>
</dbReference>
<dbReference type="Pfam" id="PF00628">
    <property type="entry name" value="PHD"/>
    <property type="match status" value="1"/>
</dbReference>
<keyword evidence="2 4" id="KW-0863">Zinc-finger</keyword>
<gene>
    <name evidence="8" type="ORF">JRO89_XS04G0271000</name>
</gene>
<evidence type="ECO:0000256" key="1">
    <source>
        <dbReference type="ARBA" id="ARBA00022723"/>
    </source>
</evidence>
<keyword evidence="9" id="KW-1185">Reference proteome</keyword>
<evidence type="ECO:0000313" key="9">
    <source>
        <dbReference type="Proteomes" id="UP000827721"/>
    </source>
</evidence>
<dbReference type="EMBL" id="JAFEMO010000004">
    <property type="protein sequence ID" value="KAH7572531.1"/>
    <property type="molecule type" value="Genomic_DNA"/>
</dbReference>
<reference evidence="8 9" key="1">
    <citation type="submission" date="2021-02" db="EMBL/GenBank/DDBJ databases">
        <title>Plant Genome Project.</title>
        <authorList>
            <person name="Zhang R.-G."/>
        </authorList>
    </citation>
    <scope>NUCLEOTIDE SEQUENCE [LARGE SCALE GENOMIC DNA]</scope>
    <source>
        <tissue evidence="8">Leaves</tissue>
    </source>
</reference>
<dbReference type="InterPro" id="IPR001965">
    <property type="entry name" value="Znf_PHD"/>
</dbReference>
<dbReference type="InterPro" id="IPR011011">
    <property type="entry name" value="Znf_FYVE_PHD"/>
</dbReference>
<dbReference type="InterPro" id="IPR019787">
    <property type="entry name" value="Znf_PHD-finger"/>
</dbReference>
<name>A0ABQ8I7K7_9ROSI</name>
<evidence type="ECO:0000259" key="6">
    <source>
        <dbReference type="PROSITE" id="PS50016"/>
    </source>
</evidence>
<evidence type="ECO:0000313" key="8">
    <source>
        <dbReference type="EMBL" id="KAH7572531.1"/>
    </source>
</evidence>
<evidence type="ECO:0000256" key="2">
    <source>
        <dbReference type="ARBA" id="ARBA00022771"/>
    </source>
</evidence>
<accession>A0ABQ8I7K7</accession>
<dbReference type="InterPro" id="IPR013083">
    <property type="entry name" value="Znf_RING/FYVE/PHD"/>
</dbReference>
<dbReference type="Proteomes" id="UP000827721">
    <property type="component" value="Unassembled WGS sequence"/>
</dbReference>
<keyword evidence="1" id="KW-0479">Metal-binding</keyword>
<evidence type="ECO:0000256" key="5">
    <source>
        <dbReference type="SAM" id="MobiDB-lite"/>
    </source>
</evidence>
<dbReference type="PANTHER" id="PTHR46510">
    <property type="entry name" value="BROMODOMAIN ADJACENT TO ZINC FINGER DOMAIN PROTEIN 1A"/>
    <property type="match status" value="1"/>
</dbReference>
<proteinExistence type="predicted"/>
<feature type="region of interest" description="Disordered" evidence="5">
    <location>
        <begin position="102"/>
        <end position="134"/>
    </location>
</feature>
<feature type="domain" description="PHD-type" evidence="6">
    <location>
        <begin position="237"/>
        <end position="287"/>
    </location>
</feature>
<dbReference type="Gene3D" id="3.30.40.100">
    <property type="match status" value="1"/>
</dbReference>
<dbReference type="SUPFAM" id="SSF57903">
    <property type="entry name" value="FYVE/PHD zinc finger"/>
    <property type="match status" value="1"/>
</dbReference>
<comment type="caution">
    <text evidence="8">The sequence shown here is derived from an EMBL/GenBank/DDBJ whole genome shotgun (WGS) entry which is preliminary data.</text>
</comment>
<sequence>MCHKCDEDCYNCRRKAVLVTEGKQNADFSRPLNFTSSQYSTVSTMSESTALNFVYRRRKLRGNSVAIFSAHDPVNTKRSNDCLSVVSSNALSLATKEQHVFQVDDESEATGTPVRPPVRSHSGPSHLRSDSVEVEHVSDRAAKDSSHKNIEVDSINDSCSSSKSNIELVSASKKTEVDGAGECSSSSVIALEFMGKGLSEKDLCISILKSEGLLERFWPTQVCASTKCADSNNSRCSRSCKICNLSETTLQMLICDNCEEAFHVSCCNPRVKEIPTDEWFCHSCLIKKCKILKETAIRKSSNISEVGRYKIASSKGESSPVELMLRDTEPYTTGVRIGKGFQANVPDWLGPINKQFSRTSVIFVMQKVKYETGLESSKSLSQVSIDLRHLLLSSNSKPSHSQIVAVVQHIVLSEGLFTRLNSDVDIMGEALELDPSESINLHELNSKNPSKLHYIGNWLQCRQVIEGLGEGVDGTICGKWRRAPLFDVQTDDWECFCSIHWDPTHADCAVPQELETDQVLKQLKYIEMAMAMEEAIASPLWRSPSQVKGGGSRPSFDQEKEDATSLLPLRQDRRLPASSH</sequence>
<feature type="compositionally biased region" description="Basic and acidic residues" evidence="5">
    <location>
        <begin position="570"/>
        <end position="580"/>
    </location>
</feature>
<evidence type="ECO:0000256" key="4">
    <source>
        <dbReference type="PROSITE-ProRule" id="PRU00146"/>
    </source>
</evidence>
<organism evidence="8 9">
    <name type="scientific">Xanthoceras sorbifolium</name>
    <dbReference type="NCBI Taxonomy" id="99658"/>
    <lineage>
        <taxon>Eukaryota</taxon>
        <taxon>Viridiplantae</taxon>
        <taxon>Streptophyta</taxon>
        <taxon>Embryophyta</taxon>
        <taxon>Tracheophyta</taxon>
        <taxon>Spermatophyta</taxon>
        <taxon>Magnoliopsida</taxon>
        <taxon>eudicotyledons</taxon>
        <taxon>Gunneridae</taxon>
        <taxon>Pentapetalae</taxon>
        <taxon>rosids</taxon>
        <taxon>malvids</taxon>
        <taxon>Sapindales</taxon>
        <taxon>Sapindaceae</taxon>
        <taxon>Xanthoceroideae</taxon>
        <taxon>Xanthoceras</taxon>
    </lineage>
</organism>
<feature type="domain" description="CW-type" evidence="7">
    <location>
        <begin position="452"/>
        <end position="516"/>
    </location>
</feature>
<dbReference type="InterPro" id="IPR011124">
    <property type="entry name" value="Znf_CW"/>
</dbReference>
<dbReference type="Gene3D" id="3.30.40.10">
    <property type="entry name" value="Zinc/RING finger domain, C3HC4 (zinc finger)"/>
    <property type="match status" value="1"/>
</dbReference>
<dbReference type="PROSITE" id="PS51050">
    <property type="entry name" value="ZF_CW"/>
    <property type="match status" value="1"/>
</dbReference>
<keyword evidence="3" id="KW-0862">Zinc</keyword>